<dbReference type="SMART" id="SM00954">
    <property type="entry name" value="RelA_SpoT"/>
    <property type="match status" value="1"/>
</dbReference>
<reference evidence="11 12" key="1">
    <citation type="submission" date="2017-10" db="EMBL/GenBank/DDBJ databases">
        <authorList>
            <person name="Jakob F."/>
        </authorList>
    </citation>
    <scope>NUCLEOTIDE SEQUENCE [LARGE SCALE GENOMIC DNA]</scope>
    <source>
        <strain evidence="11 12">TMW 2.1889</strain>
    </source>
</reference>
<feature type="domain" description="ACT" evidence="8">
    <location>
        <begin position="700"/>
        <end position="774"/>
    </location>
</feature>
<dbReference type="Pfam" id="PF13291">
    <property type="entry name" value="ACT_4"/>
    <property type="match status" value="1"/>
</dbReference>
<dbReference type="Pfam" id="PF04607">
    <property type="entry name" value="RelA_SpoT"/>
    <property type="match status" value="1"/>
</dbReference>
<dbReference type="InterPro" id="IPR002912">
    <property type="entry name" value="ACT_dom"/>
</dbReference>
<dbReference type="EMBL" id="PDLY01000001">
    <property type="protein sequence ID" value="MBA5726693.1"/>
    <property type="molecule type" value="Genomic_DNA"/>
</dbReference>
<dbReference type="Proteomes" id="UP000765338">
    <property type="component" value="Unassembled WGS sequence"/>
</dbReference>
<dbReference type="PROSITE" id="PS51831">
    <property type="entry name" value="HD"/>
    <property type="match status" value="1"/>
</dbReference>
<dbReference type="NCBIfam" id="TIGR00691">
    <property type="entry name" value="spoT_relA"/>
    <property type="match status" value="1"/>
</dbReference>
<proteinExistence type="inferred from homology"/>
<dbReference type="CDD" id="cd01668">
    <property type="entry name" value="TGS_RSH"/>
    <property type="match status" value="1"/>
</dbReference>
<name>A0ABR5ZQT6_9PROT</name>
<dbReference type="Gene3D" id="3.30.70.260">
    <property type="match status" value="1"/>
</dbReference>
<dbReference type="CDD" id="cd05399">
    <property type="entry name" value="NT_Rel-Spo_like"/>
    <property type="match status" value="1"/>
</dbReference>
<comment type="catalytic activity">
    <reaction evidence="5">
        <text>GTP + ATP = guanosine 3'-diphosphate 5'-triphosphate + AMP</text>
        <dbReference type="Rhea" id="RHEA:22088"/>
        <dbReference type="ChEBI" id="CHEBI:30616"/>
        <dbReference type="ChEBI" id="CHEBI:37565"/>
        <dbReference type="ChEBI" id="CHEBI:142410"/>
        <dbReference type="ChEBI" id="CHEBI:456215"/>
        <dbReference type="EC" id="2.7.6.5"/>
    </reaction>
</comment>
<dbReference type="Pfam" id="PF19296">
    <property type="entry name" value="RelA_AH_RIS"/>
    <property type="match status" value="1"/>
</dbReference>
<dbReference type="InterPro" id="IPR045600">
    <property type="entry name" value="RelA/SpoT_AH_RIS"/>
</dbReference>
<feature type="domain" description="HD" evidence="9">
    <location>
        <begin position="73"/>
        <end position="172"/>
    </location>
</feature>
<keyword evidence="12" id="KW-1185">Reference proteome</keyword>
<evidence type="ECO:0000256" key="2">
    <source>
        <dbReference type="ARBA" id="ARBA00014315"/>
    </source>
</evidence>
<evidence type="ECO:0000259" key="9">
    <source>
        <dbReference type="PROSITE" id="PS51831"/>
    </source>
</evidence>
<evidence type="ECO:0000259" key="10">
    <source>
        <dbReference type="PROSITE" id="PS51880"/>
    </source>
</evidence>
<dbReference type="Pfam" id="PF02824">
    <property type="entry name" value="TGS"/>
    <property type="match status" value="1"/>
</dbReference>
<dbReference type="RefSeq" id="WP_182040292.1">
    <property type="nucleotide sequence ID" value="NZ_PDLY01000001.1"/>
</dbReference>
<dbReference type="SMART" id="SM00471">
    <property type="entry name" value="HDc"/>
    <property type="match status" value="1"/>
</dbReference>
<dbReference type="InterPro" id="IPR006674">
    <property type="entry name" value="HD_domain"/>
</dbReference>
<feature type="region of interest" description="Disordered" evidence="7">
    <location>
        <begin position="594"/>
        <end position="621"/>
    </location>
</feature>
<dbReference type="EC" id="2.7.6.5" evidence="1"/>
<dbReference type="PROSITE" id="PS51880">
    <property type="entry name" value="TGS"/>
    <property type="match status" value="1"/>
</dbReference>
<dbReference type="PANTHER" id="PTHR21262">
    <property type="entry name" value="GUANOSINE-3',5'-BIS DIPHOSPHATE 3'-PYROPHOSPHOHYDROLASE"/>
    <property type="match status" value="1"/>
</dbReference>
<dbReference type="SUPFAM" id="SSF81301">
    <property type="entry name" value="Nucleotidyltransferase"/>
    <property type="match status" value="1"/>
</dbReference>
<accession>A0ABR5ZQT6</accession>
<dbReference type="InterPro" id="IPR007685">
    <property type="entry name" value="RelA_SpoT"/>
</dbReference>
<protein>
    <recommendedName>
        <fullName evidence="2">GTP pyrophosphokinase rsh</fullName>
        <ecNumber evidence="1">2.7.6.5</ecNumber>
    </recommendedName>
    <alternativeName>
        <fullName evidence="4">(p)ppGpp synthase</fullName>
    </alternativeName>
    <alternativeName>
        <fullName evidence="3">ATP:GTP 3'-pyrophosphotransferase</fullName>
    </alternativeName>
</protein>
<evidence type="ECO:0000259" key="8">
    <source>
        <dbReference type="PROSITE" id="PS51671"/>
    </source>
</evidence>
<evidence type="ECO:0000256" key="1">
    <source>
        <dbReference type="ARBA" id="ARBA00013251"/>
    </source>
</evidence>
<dbReference type="InterPro" id="IPR003607">
    <property type="entry name" value="HD/PDEase_dom"/>
</dbReference>
<dbReference type="InterPro" id="IPR012675">
    <property type="entry name" value="Beta-grasp_dom_sf"/>
</dbReference>
<dbReference type="Gene3D" id="3.10.20.30">
    <property type="match status" value="1"/>
</dbReference>
<dbReference type="InterPro" id="IPR004095">
    <property type="entry name" value="TGS"/>
</dbReference>
<dbReference type="PANTHER" id="PTHR21262:SF36">
    <property type="entry name" value="BIFUNCTIONAL (P)PPGPP SYNTHASE_HYDROLASE SPOT"/>
    <property type="match status" value="1"/>
</dbReference>
<dbReference type="InterPro" id="IPR012676">
    <property type="entry name" value="TGS-like"/>
</dbReference>
<comment type="caution">
    <text evidence="11">The sequence shown here is derived from an EMBL/GenBank/DDBJ whole genome shotgun (WGS) entry which is preliminary data.</text>
</comment>
<evidence type="ECO:0000256" key="5">
    <source>
        <dbReference type="ARBA" id="ARBA00048244"/>
    </source>
</evidence>
<dbReference type="Pfam" id="PF13328">
    <property type="entry name" value="HD_4"/>
    <property type="match status" value="1"/>
</dbReference>
<comment type="similarity">
    <text evidence="6">Belongs to the relA/spoT family.</text>
</comment>
<dbReference type="CDD" id="cd00077">
    <property type="entry name" value="HDc"/>
    <property type="match status" value="1"/>
</dbReference>
<dbReference type="SUPFAM" id="SSF109604">
    <property type="entry name" value="HD-domain/PDEase-like"/>
    <property type="match status" value="1"/>
</dbReference>
<dbReference type="PROSITE" id="PS51671">
    <property type="entry name" value="ACT"/>
    <property type="match status" value="1"/>
</dbReference>
<evidence type="ECO:0000256" key="3">
    <source>
        <dbReference type="ARBA" id="ARBA00029754"/>
    </source>
</evidence>
<evidence type="ECO:0000313" key="11">
    <source>
        <dbReference type="EMBL" id="MBA5726693.1"/>
    </source>
</evidence>
<gene>
    <name evidence="11" type="ORF">CPA56_01605</name>
</gene>
<dbReference type="Gene3D" id="3.30.460.10">
    <property type="entry name" value="Beta Polymerase, domain 2"/>
    <property type="match status" value="1"/>
</dbReference>
<organism evidence="11 12">
    <name type="scientific">Bombella mellum</name>
    <dbReference type="NCBI Taxonomy" id="2039288"/>
    <lineage>
        <taxon>Bacteria</taxon>
        <taxon>Pseudomonadati</taxon>
        <taxon>Pseudomonadota</taxon>
        <taxon>Alphaproteobacteria</taxon>
        <taxon>Acetobacterales</taxon>
        <taxon>Acetobacteraceae</taxon>
        <taxon>Bombella</taxon>
    </lineage>
</organism>
<evidence type="ECO:0000313" key="12">
    <source>
        <dbReference type="Proteomes" id="UP000765338"/>
    </source>
</evidence>
<evidence type="ECO:0000256" key="7">
    <source>
        <dbReference type="SAM" id="MobiDB-lite"/>
    </source>
</evidence>
<sequence length="774" mass="86132">MADDTLLSTASPEETVADAVEPLSAQDFHPSINGLLERIRRYDAHADLARIEEAYDLAAQAHEGQCRDNGDPYITHPIAVANILAGFRMDPASIMVGFLHDTVEDTNISLDMLGQRFGRDVAAIVDGVTKLTRLELQSDRTKQAENFRKLVLAMSRDIRVLIVKLADRLHNMRTLHYVQRLDRRQRIARETLDIYAPLAERIGMDRVKTELQDIAFVNLEPEADATIRARLNYLRGQGADMIERIRCELTTLCKEAGVEGATVIGREKSPYSIWEKMKRRNVAFEQLSDIMAFRILVPTREACYAALGAVHGAYPMIAGRFKDYISTPKTNGYQSLHTGVTLYRPHSQKIEVQIRTPEMHDLAENGVASHWSYKDGTSPSEQETAVLSETFGAYTRKLRWVQDLLDILEDSQGPDEFLENTKLELYQDQVFCFTPKGQLISLPRGATPVDFAYAVHSQVGDRCVGAKVNGRLVPLKHVLENGDQIDIMTARGGTPSPSWERFVVTGKARARVRRFVALQQRQNNVENGRGAVARAFRQKGVDGSEKVLESVLGLLKQNSLDELYGSVGAGQLDPRDVVGAAYPELSRQGQVPRIVPGLSPRLEGRLDQRPLPPRRPSSYEGTLVNGVGRGIELHFAGCCRPLPGDRIVGIIAQGKGVTVHRRRCHNLSMFADMPERFLEISWSEEAMGRTGRDAPRYTARLSVVAGNDPAVLAALTNLATRHEACVVNLRIVNRQLDFMEILVDLEVRSKGHLATVLAGFRAEKGVLQAERTKG</sequence>
<feature type="domain" description="TGS" evidence="10">
    <location>
        <begin position="424"/>
        <end position="489"/>
    </location>
</feature>
<dbReference type="SUPFAM" id="SSF81271">
    <property type="entry name" value="TGS-like"/>
    <property type="match status" value="1"/>
</dbReference>
<dbReference type="InterPro" id="IPR043519">
    <property type="entry name" value="NT_sf"/>
</dbReference>
<comment type="function">
    <text evidence="6">In eubacteria ppGpp (guanosine 3'-diphosphate 5'-diphosphate) is a mediator of the stringent response that coordinates a variety of cellular activities in response to changes in nutritional abundance.</text>
</comment>
<dbReference type="Gene3D" id="1.10.3210.10">
    <property type="entry name" value="Hypothetical protein af1432"/>
    <property type="match status" value="1"/>
</dbReference>
<evidence type="ECO:0000256" key="6">
    <source>
        <dbReference type="RuleBase" id="RU003847"/>
    </source>
</evidence>
<dbReference type="InterPro" id="IPR004811">
    <property type="entry name" value="RelA/Spo_fam"/>
</dbReference>
<evidence type="ECO:0000256" key="4">
    <source>
        <dbReference type="ARBA" id="ARBA00032407"/>
    </source>
</evidence>
<dbReference type="InterPro" id="IPR033655">
    <property type="entry name" value="TGS_RelA/SpoT"/>
</dbReference>